<feature type="repeat" description="ANK" evidence="2">
    <location>
        <begin position="833"/>
        <end position="867"/>
    </location>
</feature>
<dbReference type="Gene3D" id="1.25.40.20">
    <property type="entry name" value="Ankyrin repeat-containing domain"/>
    <property type="match status" value="1"/>
</dbReference>
<keyword evidence="6" id="KW-1185">Reference proteome</keyword>
<keyword evidence="2" id="KW-0040">ANK repeat</keyword>
<dbReference type="EMBL" id="CP051140">
    <property type="protein sequence ID" value="QIW98305.1"/>
    <property type="molecule type" value="Genomic_DNA"/>
</dbReference>
<feature type="domain" description="Nephrocystin 3-like N-terminal" evidence="4">
    <location>
        <begin position="288"/>
        <end position="447"/>
    </location>
</feature>
<gene>
    <name evidence="5" type="ORF">AMS68_003823</name>
</gene>
<dbReference type="SUPFAM" id="SSF48403">
    <property type="entry name" value="Ankyrin repeat"/>
    <property type="match status" value="1"/>
</dbReference>
<accession>A0A6H0XUE7</accession>
<keyword evidence="1" id="KW-0677">Repeat</keyword>
<dbReference type="Proteomes" id="UP000503462">
    <property type="component" value="Chromosome 2"/>
</dbReference>
<sequence length="942" mass="107793">MRLLSRQGNDLRFSYYHDDVAKPYAILSHTWGADGDEVTYEDVCNNKAVDKLGFQKLDFCLQQAKQDGLEYVWIDTCCIDKKDRNELGEAINKMFSWYARAEVCYVYLADVSKQDCEITFVKSSWHKRGWTLQELVAPHTLRFYGMDRKWLGDRTSLHKEILQASSIDTKKPLQEFSIPERYAWSFARQTTKTEDLSYCMLGLLDVTLVFNYGESAVAARERLLAEVDSEHGKRIGREIRKMQAERDARRDVQLVPSLVQETAMRLQDKLRFDNMNARRETINTPYPGTCTWLLENIDYKRWLARETPLLWIKGKPGAGKSTLIRYAQMQSTGMQIDFYFNARGDELERSTYGMYRSLLHQILEKLPYLQDAVRAYIKGIRTYTGHPWVMNVTTVKDVLRFVIGKLESPVWCFIDALDECPTTEAQEMVHYFEEVNERALYICFASRYYPAMTIRNSAELHLECREQALALERYVDGRLAVEGYPQGADLKAQVIAKARGIFFWLVVVVRLLNEELENGSIYNVQRKLDELPAGLSELLSGIVHGPGNTELLCMSLQWILFSRRPLTREEYYLAVVTSLSEAGSADPEAWLKPWDSNMVTKEIMDKFVTSSSRGLAHVTKSTGTETVQFIHESVRDFFVKHRGLQKLYPPCQDLESIRHDALKTICYRYAMSLAAHYSSIANASVLQKPTIRALDVRGRALQAVDPDFRHSTLTSLYPLWTYATQHVFYHAERAAVHMPQDDFLREVDFVQWWKLFDFREFSQYSKVLQDNPAKELYILAAADASRLIRTAQLRCQTIPEHLSPLFIPVIRRSPETLAALLDCGANIEAVDTQQSTALLLSVSKEYYDLQICRMLLRRGADIEANNGCTALVLATQNKLIDAVELLLEHHANTEAKANGKTALVIAIDAVHIPITTILLRYGADPEARDSSGNTVLLMACKS</sequence>
<protein>
    <submittedName>
        <fullName evidence="5">Uncharacterized protein</fullName>
    </submittedName>
</protein>
<evidence type="ECO:0000259" key="3">
    <source>
        <dbReference type="Pfam" id="PF06985"/>
    </source>
</evidence>
<feature type="domain" description="Heterokaryon incompatibility" evidence="3">
    <location>
        <begin position="24"/>
        <end position="115"/>
    </location>
</feature>
<organism evidence="5 6">
    <name type="scientific">Peltaster fructicola</name>
    <dbReference type="NCBI Taxonomy" id="286661"/>
    <lineage>
        <taxon>Eukaryota</taxon>
        <taxon>Fungi</taxon>
        <taxon>Dikarya</taxon>
        <taxon>Ascomycota</taxon>
        <taxon>Pezizomycotina</taxon>
        <taxon>Dothideomycetes</taxon>
        <taxon>Dothideomycetes incertae sedis</taxon>
        <taxon>Peltaster</taxon>
    </lineage>
</organism>
<dbReference type="AlphaFoldDB" id="A0A6H0XUE7"/>
<evidence type="ECO:0000259" key="4">
    <source>
        <dbReference type="Pfam" id="PF24883"/>
    </source>
</evidence>
<evidence type="ECO:0000313" key="5">
    <source>
        <dbReference type="EMBL" id="QIW98305.1"/>
    </source>
</evidence>
<dbReference type="Pfam" id="PF06985">
    <property type="entry name" value="HET"/>
    <property type="match status" value="1"/>
</dbReference>
<feature type="repeat" description="ANK" evidence="2">
    <location>
        <begin position="866"/>
        <end position="898"/>
    </location>
</feature>
<dbReference type="PANTHER" id="PTHR10622:SF10">
    <property type="entry name" value="HET DOMAIN-CONTAINING PROTEIN"/>
    <property type="match status" value="1"/>
</dbReference>
<dbReference type="Gene3D" id="3.40.50.300">
    <property type="entry name" value="P-loop containing nucleotide triphosphate hydrolases"/>
    <property type="match status" value="1"/>
</dbReference>
<evidence type="ECO:0000256" key="1">
    <source>
        <dbReference type="ARBA" id="ARBA00022737"/>
    </source>
</evidence>
<reference evidence="5 6" key="1">
    <citation type="journal article" date="2016" name="Sci. Rep.">
        <title>Peltaster fructicola genome reveals evolution from an invasive phytopathogen to an ectophytic parasite.</title>
        <authorList>
            <person name="Xu C."/>
            <person name="Chen H."/>
            <person name="Gleason M.L."/>
            <person name="Xu J.R."/>
            <person name="Liu H."/>
            <person name="Zhang R."/>
            <person name="Sun G."/>
        </authorList>
    </citation>
    <scope>NUCLEOTIDE SEQUENCE [LARGE SCALE GENOMIC DNA]</scope>
    <source>
        <strain evidence="5 6">LNHT1506</strain>
    </source>
</reference>
<dbReference type="InterPro" id="IPR036770">
    <property type="entry name" value="Ankyrin_rpt-contain_sf"/>
</dbReference>
<dbReference type="Pfam" id="PF24883">
    <property type="entry name" value="NPHP3_N"/>
    <property type="match status" value="1"/>
</dbReference>
<dbReference type="PROSITE" id="PS50088">
    <property type="entry name" value="ANK_REPEAT"/>
    <property type="match status" value="3"/>
</dbReference>
<dbReference type="SMART" id="SM00248">
    <property type="entry name" value="ANK"/>
    <property type="match status" value="4"/>
</dbReference>
<dbReference type="PROSITE" id="PS50297">
    <property type="entry name" value="ANK_REP_REGION"/>
    <property type="match status" value="1"/>
</dbReference>
<dbReference type="PANTHER" id="PTHR10622">
    <property type="entry name" value="HET DOMAIN-CONTAINING PROTEIN"/>
    <property type="match status" value="1"/>
</dbReference>
<dbReference type="InterPro" id="IPR056884">
    <property type="entry name" value="NPHP3-like_N"/>
</dbReference>
<evidence type="ECO:0000256" key="2">
    <source>
        <dbReference type="PROSITE-ProRule" id="PRU00023"/>
    </source>
</evidence>
<evidence type="ECO:0000313" key="6">
    <source>
        <dbReference type="Proteomes" id="UP000503462"/>
    </source>
</evidence>
<dbReference type="SUPFAM" id="SSF52540">
    <property type="entry name" value="P-loop containing nucleoside triphosphate hydrolases"/>
    <property type="match status" value="1"/>
</dbReference>
<dbReference type="Pfam" id="PF12796">
    <property type="entry name" value="Ank_2"/>
    <property type="match status" value="1"/>
</dbReference>
<name>A0A6H0XUE7_9PEZI</name>
<dbReference type="InterPro" id="IPR027417">
    <property type="entry name" value="P-loop_NTPase"/>
</dbReference>
<feature type="repeat" description="ANK" evidence="2">
    <location>
        <begin position="898"/>
        <end position="930"/>
    </location>
</feature>
<proteinExistence type="predicted"/>
<dbReference type="InterPro" id="IPR010730">
    <property type="entry name" value="HET"/>
</dbReference>
<dbReference type="OrthoDB" id="194358at2759"/>
<dbReference type="InterPro" id="IPR002110">
    <property type="entry name" value="Ankyrin_rpt"/>
</dbReference>